<proteinExistence type="inferred from homology"/>
<comment type="caution">
    <text evidence="8">The sequence shown here is derived from an EMBL/GenBank/DDBJ whole genome shotgun (WGS) entry which is preliminary data.</text>
</comment>
<name>A0AAE4FK11_CLOSG</name>
<evidence type="ECO:0000313" key="9">
    <source>
        <dbReference type="Proteomes" id="UP001182303"/>
    </source>
</evidence>
<evidence type="ECO:0000313" key="8">
    <source>
        <dbReference type="EMBL" id="MDS1002899.1"/>
    </source>
</evidence>
<sequence length="111" mass="13197">MDLDDFIKEYKKISLQIKDSLDNDNLDSLDILLEKREKIINSVDINKFNIEELKEVYKKYGILQLDKLIFEEMNLQKNQLRKKIFEIQKGKNLAQGYNNLNTKAVFLTKEI</sequence>
<keyword evidence="3" id="KW-1005">Bacterial flagellum biogenesis</keyword>
<comment type="similarity">
    <text evidence="6">Belongs to the bacillales FliT family.</text>
</comment>
<evidence type="ECO:0000256" key="4">
    <source>
        <dbReference type="ARBA" id="ARBA00023186"/>
    </source>
</evidence>
<keyword evidence="2" id="KW-0963">Cytoplasm</keyword>
<dbReference type="Pfam" id="PF05400">
    <property type="entry name" value="FliT"/>
    <property type="match status" value="1"/>
</dbReference>
<dbReference type="RefSeq" id="WP_310943115.1">
    <property type="nucleotide sequence ID" value="NZ_JARUIS010000005.1"/>
</dbReference>
<dbReference type="EMBL" id="JARUIS010000005">
    <property type="protein sequence ID" value="MDS1002899.1"/>
    <property type="molecule type" value="Genomic_DNA"/>
</dbReference>
<accession>A0AAE4FK11</accession>
<comment type="function">
    <text evidence="5">May act as an export chaperone for the filament capping protein FliD.</text>
</comment>
<keyword evidence="4" id="KW-0143">Chaperone</keyword>
<evidence type="ECO:0000256" key="2">
    <source>
        <dbReference type="ARBA" id="ARBA00022490"/>
    </source>
</evidence>
<dbReference type="AlphaFoldDB" id="A0AAE4FK11"/>
<evidence type="ECO:0000256" key="7">
    <source>
        <dbReference type="ARBA" id="ARBA00093797"/>
    </source>
</evidence>
<evidence type="ECO:0000256" key="6">
    <source>
        <dbReference type="ARBA" id="ARBA00093785"/>
    </source>
</evidence>
<dbReference type="Proteomes" id="UP001182303">
    <property type="component" value="Unassembled WGS sequence"/>
</dbReference>
<evidence type="ECO:0000256" key="3">
    <source>
        <dbReference type="ARBA" id="ARBA00022795"/>
    </source>
</evidence>
<comment type="subcellular location">
    <subcellularLocation>
        <location evidence="1">Cytoplasm</location>
        <location evidence="1">Cytosol</location>
    </subcellularLocation>
</comment>
<gene>
    <name evidence="8" type="ORF">P9J83_05195</name>
</gene>
<dbReference type="InterPro" id="IPR008622">
    <property type="entry name" value="FliT"/>
</dbReference>
<evidence type="ECO:0000256" key="5">
    <source>
        <dbReference type="ARBA" id="ARBA00093765"/>
    </source>
</evidence>
<evidence type="ECO:0000256" key="1">
    <source>
        <dbReference type="ARBA" id="ARBA00004514"/>
    </source>
</evidence>
<organism evidence="8 9">
    <name type="scientific">Clostridium sporogenes</name>
    <dbReference type="NCBI Taxonomy" id="1509"/>
    <lineage>
        <taxon>Bacteria</taxon>
        <taxon>Bacillati</taxon>
        <taxon>Bacillota</taxon>
        <taxon>Clostridia</taxon>
        <taxon>Eubacteriales</taxon>
        <taxon>Clostridiaceae</taxon>
        <taxon>Clostridium</taxon>
    </lineage>
</organism>
<protein>
    <recommendedName>
        <fullName evidence="7">Flagellar protein FliT</fullName>
    </recommendedName>
</protein>
<reference evidence="8" key="1">
    <citation type="submission" date="2023-04" db="EMBL/GenBank/DDBJ databases">
        <title>Assessment of the microbiological origin of a defect in Grana Padano cheese.</title>
        <authorList>
            <person name="Zago M."/>
            <person name="Rossetti L."/>
            <person name="Bonvini B."/>
            <person name="Carminati D."/>
            <person name="Giraffa G."/>
        </authorList>
    </citation>
    <scope>NUCLEOTIDE SEQUENCE</scope>
    <source>
        <strain evidence="8">4990</strain>
    </source>
</reference>